<sequence>MMSMNPGALNRSLLARQMLISREKLTVLEAIEKLIGLQAQAPLAPYFALWTRLEGFRQEQLSNLLLEKQAVRMVLMRATLHLSSGRDALKLRPWLHPVMEKTLKGNHGKRLHGVNYEELSEAGRRLVEHQPLTFEELGRLLSERWTDRPAEALSAAVRNLVPLVQVPPRGIWGLKGQAVHASAEAWLGRPLTPNPDAKEFVLRYLSAYGPATVEDIQVWSGLTRLNEVVSSLRSRLVAFRDTDGRELFDLPEAPRPEADMPVPLRFLGEFDSILLSHANRSRIIDDRYRSRVFTVNGIIRPTILLDGFVAGTWSIHRSRDRSTLCVEPFLKLTGEQSDALLQEGKQLLRFAAEGQTHDIHIQT</sequence>
<dbReference type="PANTHER" id="PTHR38479:SF2">
    <property type="entry name" value="WINGED HELIX DNA-BINDING DOMAIN-CONTAINING PROTEIN"/>
    <property type="match status" value="1"/>
</dbReference>
<keyword evidence="2" id="KW-1185">Reference proteome</keyword>
<reference evidence="1 2" key="1">
    <citation type="submission" date="2020-08" db="EMBL/GenBank/DDBJ databases">
        <title>Cohnella phylogeny.</title>
        <authorList>
            <person name="Dunlap C."/>
        </authorList>
    </citation>
    <scope>NUCLEOTIDE SEQUENCE [LARGE SCALE GENOMIC DNA]</scope>
    <source>
        <strain evidence="1 2">DSM 25241</strain>
    </source>
</reference>
<evidence type="ECO:0000313" key="2">
    <source>
        <dbReference type="Proteomes" id="UP000535838"/>
    </source>
</evidence>
<dbReference type="InterPro" id="IPR009351">
    <property type="entry name" value="AlkZ-like"/>
</dbReference>
<dbReference type="AlphaFoldDB" id="A0A841T2Q7"/>
<gene>
    <name evidence="1" type="ORF">H7B67_30190</name>
</gene>
<protein>
    <submittedName>
        <fullName evidence="1">AlkZ family DNA glycosylase</fullName>
    </submittedName>
</protein>
<dbReference type="EMBL" id="JACJVQ010000032">
    <property type="protein sequence ID" value="MBB6638424.1"/>
    <property type="molecule type" value="Genomic_DNA"/>
</dbReference>
<dbReference type="PANTHER" id="PTHR38479">
    <property type="entry name" value="LMO0824 PROTEIN"/>
    <property type="match status" value="1"/>
</dbReference>
<proteinExistence type="predicted"/>
<accession>A0A841T2Q7</accession>
<name>A0A841T2Q7_9BACL</name>
<dbReference type="Proteomes" id="UP000535838">
    <property type="component" value="Unassembled WGS sequence"/>
</dbReference>
<comment type="caution">
    <text evidence="1">The sequence shown here is derived from an EMBL/GenBank/DDBJ whole genome shotgun (WGS) entry which is preliminary data.</text>
</comment>
<evidence type="ECO:0000313" key="1">
    <source>
        <dbReference type="EMBL" id="MBB6638424.1"/>
    </source>
</evidence>
<dbReference type="Pfam" id="PF06224">
    <property type="entry name" value="AlkZ-like"/>
    <property type="match status" value="1"/>
</dbReference>
<organism evidence="1 2">
    <name type="scientific">Cohnella thailandensis</name>
    <dbReference type="NCBI Taxonomy" id="557557"/>
    <lineage>
        <taxon>Bacteria</taxon>
        <taxon>Bacillati</taxon>
        <taxon>Bacillota</taxon>
        <taxon>Bacilli</taxon>
        <taxon>Bacillales</taxon>
        <taxon>Paenibacillaceae</taxon>
        <taxon>Cohnella</taxon>
    </lineage>
</organism>